<keyword evidence="5 9" id="KW-0812">Transmembrane</keyword>
<evidence type="ECO:0000256" key="3">
    <source>
        <dbReference type="ARBA" id="ARBA00022676"/>
    </source>
</evidence>
<keyword evidence="13" id="KW-1185">Reference proteome</keyword>
<proteinExistence type="predicted"/>
<feature type="transmembrane region" description="Helical" evidence="9">
    <location>
        <begin position="462"/>
        <end position="483"/>
    </location>
</feature>
<comment type="subcellular location">
    <subcellularLocation>
        <location evidence="1">Cell membrane</location>
        <topology evidence="1">Multi-pass membrane protein</topology>
    </subcellularLocation>
</comment>
<protein>
    <recommendedName>
        <fullName evidence="14">Glycosyl transferase</fullName>
    </recommendedName>
</protein>
<feature type="transmembrane region" description="Helical" evidence="9">
    <location>
        <begin position="36"/>
        <end position="55"/>
    </location>
</feature>
<evidence type="ECO:0000259" key="10">
    <source>
        <dbReference type="Pfam" id="PF13231"/>
    </source>
</evidence>
<evidence type="ECO:0000313" key="13">
    <source>
        <dbReference type="Proteomes" id="UP001500212"/>
    </source>
</evidence>
<evidence type="ECO:0000256" key="7">
    <source>
        <dbReference type="ARBA" id="ARBA00023136"/>
    </source>
</evidence>
<comment type="caution">
    <text evidence="12">The sequence shown here is derived from an EMBL/GenBank/DDBJ whole genome shotgun (WGS) entry which is preliminary data.</text>
</comment>
<dbReference type="Proteomes" id="UP001500212">
    <property type="component" value="Unassembled WGS sequence"/>
</dbReference>
<feature type="region of interest" description="Disordered" evidence="8">
    <location>
        <begin position="491"/>
        <end position="577"/>
    </location>
</feature>
<evidence type="ECO:0000256" key="6">
    <source>
        <dbReference type="ARBA" id="ARBA00022989"/>
    </source>
</evidence>
<dbReference type="Pfam" id="PF24878">
    <property type="entry name" value="YkcB_C"/>
    <property type="match status" value="1"/>
</dbReference>
<feature type="domain" description="Putative mannosyltransferase YkcA/B-like C-terminal" evidence="11">
    <location>
        <begin position="585"/>
        <end position="679"/>
    </location>
</feature>
<keyword evidence="3" id="KW-0328">Glycosyltransferase</keyword>
<feature type="transmembrane region" description="Helical" evidence="9">
    <location>
        <begin position="355"/>
        <end position="376"/>
    </location>
</feature>
<keyword evidence="2" id="KW-1003">Cell membrane</keyword>
<feature type="transmembrane region" description="Helical" evidence="9">
    <location>
        <begin position="407"/>
        <end position="427"/>
    </location>
</feature>
<feature type="transmembrane region" description="Helical" evidence="9">
    <location>
        <begin position="201"/>
        <end position="234"/>
    </location>
</feature>
<evidence type="ECO:0008006" key="14">
    <source>
        <dbReference type="Google" id="ProtNLM"/>
    </source>
</evidence>
<reference evidence="13" key="1">
    <citation type="journal article" date="2019" name="Int. J. Syst. Evol. Microbiol.">
        <title>The Global Catalogue of Microorganisms (GCM) 10K type strain sequencing project: providing services to taxonomists for standard genome sequencing and annotation.</title>
        <authorList>
            <consortium name="The Broad Institute Genomics Platform"/>
            <consortium name="The Broad Institute Genome Sequencing Center for Infectious Disease"/>
            <person name="Wu L."/>
            <person name="Ma J."/>
        </authorList>
    </citation>
    <scope>NUCLEOTIDE SEQUENCE [LARGE SCALE GENOMIC DNA]</scope>
    <source>
        <strain evidence="13">JCM 17938</strain>
    </source>
</reference>
<dbReference type="PANTHER" id="PTHR33908:SF3">
    <property type="entry name" value="UNDECAPRENYL PHOSPHATE-ALPHA-4-AMINO-4-DEOXY-L-ARABINOSE ARABINOSYL TRANSFERASE"/>
    <property type="match status" value="1"/>
</dbReference>
<feature type="transmembrane region" description="Helical" evidence="9">
    <location>
        <begin position="433"/>
        <end position="455"/>
    </location>
</feature>
<gene>
    <name evidence="12" type="ORF">GCM10023195_62270</name>
</gene>
<evidence type="ECO:0000259" key="11">
    <source>
        <dbReference type="Pfam" id="PF24878"/>
    </source>
</evidence>
<feature type="transmembrane region" description="Helical" evidence="9">
    <location>
        <begin position="149"/>
        <end position="170"/>
    </location>
</feature>
<feature type="transmembrane region" description="Helical" evidence="9">
    <location>
        <begin position="382"/>
        <end position="400"/>
    </location>
</feature>
<dbReference type="InterPro" id="IPR038731">
    <property type="entry name" value="RgtA/B/C-like"/>
</dbReference>
<evidence type="ECO:0000256" key="4">
    <source>
        <dbReference type="ARBA" id="ARBA00022679"/>
    </source>
</evidence>
<feature type="domain" description="Glycosyltransferase RgtA/B/C/D-like" evidence="10">
    <location>
        <begin position="95"/>
        <end position="259"/>
    </location>
</feature>
<dbReference type="InterPro" id="IPR050297">
    <property type="entry name" value="LipidA_mod_glycosyltrf_83"/>
</dbReference>
<feature type="transmembrane region" description="Helical" evidence="9">
    <location>
        <begin position="113"/>
        <end position="137"/>
    </location>
</feature>
<dbReference type="PANTHER" id="PTHR33908">
    <property type="entry name" value="MANNOSYLTRANSFERASE YKCB-RELATED"/>
    <property type="match status" value="1"/>
</dbReference>
<keyword evidence="4" id="KW-0808">Transferase</keyword>
<dbReference type="Pfam" id="PF13231">
    <property type="entry name" value="PMT_2"/>
    <property type="match status" value="1"/>
</dbReference>
<evidence type="ECO:0000256" key="5">
    <source>
        <dbReference type="ARBA" id="ARBA00022692"/>
    </source>
</evidence>
<dbReference type="EMBL" id="BAABHJ010000026">
    <property type="protein sequence ID" value="GAA4614285.1"/>
    <property type="molecule type" value="Genomic_DNA"/>
</dbReference>
<feature type="transmembrane region" description="Helical" evidence="9">
    <location>
        <begin position="325"/>
        <end position="343"/>
    </location>
</feature>
<evidence type="ECO:0000256" key="1">
    <source>
        <dbReference type="ARBA" id="ARBA00004651"/>
    </source>
</evidence>
<name>A0ABP8TU84_9ACTN</name>
<feature type="compositionally biased region" description="Gly residues" evidence="8">
    <location>
        <begin position="501"/>
        <end position="574"/>
    </location>
</feature>
<organism evidence="12 13">
    <name type="scientific">Actinoallomurus liliacearum</name>
    <dbReference type="NCBI Taxonomy" id="1080073"/>
    <lineage>
        <taxon>Bacteria</taxon>
        <taxon>Bacillati</taxon>
        <taxon>Actinomycetota</taxon>
        <taxon>Actinomycetes</taxon>
        <taxon>Streptosporangiales</taxon>
        <taxon>Thermomonosporaceae</taxon>
        <taxon>Actinoallomurus</taxon>
    </lineage>
</organism>
<evidence type="ECO:0000256" key="9">
    <source>
        <dbReference type="SAM" id="Phobius"/>
    </source>
</evidence>
<feature type="transmembrane region" description="Helical" evidence="9">
    <location>
        <begin position="246"/>
        <end position="267"/>
    </location>
</feature>
<dbReference type="InterPro" id="IPR056785">
    <property type="entry name" value="YkcA/B-like_C"/>
</dbReference>
<accession>A0ABP8TU84</accession>
<sequence>MTSGPPRQAEPEHGVPAARGGHLARRVLRGPGEDPAWARPALFGLLAATAVLYVWGLGASGWANSFYSAAVQAGTRSWKAFFFGSSDASNFITVDKTPMALWPMELSARVFGVNAWSILVPQALMGVAAVGVVYAAVRRSLGRYGDRTAIAGALLAGAVLAATPVAALMFRFNNPDALLVLLLTLGAYGVVRAVEGASTRWLVFAASCVGLGFLAKMLQAFLVVPAFALVYLLLAPAPVRRRIGQLLLAGVALVVAAGWWVAVVALVPAGSRPYIGGSQHDSVLELALGYNGLGRLNGDETGGLGNLNQDAGLTRMFGAELGGQVAWLLPAALVLLVAGLWLTRGRERRRELAGFALWGGWLLVTGLVFSLMQGIFHGYYTVALAPAVAALTGMGGAVLWRERHRPVASFTLAGTVALTAWWSYVLLGRTPDFLPWLRLVVLVGGPLAAALLASAGRAPRRLLGAALAVAVLSSIAGPAAYAVETAGTPHTGAIPTAGPSSGPGGMPRFGGRPGGMGRGFRPQGGGRGGFPGGGTGGGFPGGGFPGGARTGNGGGPQAPGGGGRGPGAGGGPGGLLNATTPSAALTAALKQNARSYTWVAATVGSNNASGYQLATGEPVMAIGGFNGTDPAPSLQRFQEYVRAGRIHYFVGGSTMGMGRGTSSGGSDVAQRIAAWVQQNYAAKTVGGTTVYDLSTKATGTA</sequence>
<keyword evidence="6 9" id="KW-1133">Transmembrane helix</keyword>
<evidence type="ECO:0000256" key="8">
    <source>
        <dbReference type="SAM" id="MobiDB-lite"/>
    </source>
</evidence>
<keyword evidence="7 9" id="KW-0472">Membrane</keyword>
<evidence type="ECO:0000256" key="2">
    <source>
        <dbReference type="ARBA" id="ARBA00022475"/>
    </source>
</evidence>
<evidence type="ECO:0000313" key="12">
    <source>
        <dbReference type="EMBL" id="GAA4614285.1"/>
    </source>
</evidence>